<keyword evidence="1" id="KW-0472">Membrane</keyword>
<sequence>MIGFVPFNIKPTTSGQLKVTQCCTTSKYLQWLKVSATLALTLKLGYQIIRTKGSEDLVMMAESVLVFCVLAIMPIVYATFLNRIEAVTALFNGILKFEKERPNELNRRRMSGFEKWFLLFYQYSGVSSSSNAAATLALRRWTNPCTSVIFAWYIPPECVGVNPNEAWSTNTLIILTVILAVMTWIFAETVAQYLIQEQDVFIPIGSSLGLLGFVTGLFGVVSLGSKVPAGSLCFFVLVFVVALASVMLRFGIYACLYSESCLTLKFLRTRLLPAMERKSHRGKWRLKWMKRYLESFYPLKVRMGEVNFVDKLTPINLLQFGVAQTTSLLLIR</sequence>
<name>A0ABP1S6U3_9HEXA</name>
<evidence type="ECO:0000256" key="1">
    <source>
        <dbReference type="SAM" id="Phobius"/>
    </source>
</evidence>
<accession>A0ABP1S6U3</accession>
<dbReference type="Proteomes" id="UP001642540">
    <property type="component" value="Unassembled WGS sequence"/>
</dbReference>
<keyword evidence="1" id="KW-0812">Transmembrane</keyword>
<keyword evidence="3" id="KW-1185">Reference proteome</keyword>
<organism evidence="2 3">
    <name type="scientific">Orchesella dallaii</name>
    <dbReference type="NCBI Taxonomy" id="48710"/>
    <lineage>
        <taxon>Eukaryota</taxon>
        <taxon>Metazoa</taxon>
        <taxon>Ecdysozoa</taxon>
        <taxon>Arthropoda</taxon>
        <taxon>Hexapoda</taxon>
        <taxon>Collembola</taxon>
        <taxon>Entomobryomorpha</taxon>
        <taxon>Entomobryoidea</taxon>
        <taxon>Orchesellidae</taxon>
        <taxon>Orchesellinae</taxon>
        <taxon>Orchesella</taxon>
    </lineage>
</organism>
<evidence type="ECO:0000313" key="3">
    <source>
        <dbReference type="Proteomes" id="UP001642540"/>
    </source>
</evidence>
<feature type="transmembrane region" description="Helical" evidence="1">
    <location>
        <begin position="201"/>
        <end position="223"/>
    </location>
</feature>
<comment type="caution">
    <text evidence="2">The sequence shown here is derived from an EMBL/GenBank/DDBJ whole genome shotgun (WGS) entry which is preliminary data.</text>
</comment>
<evidence type="ECO:0000313" key="2">
    <source>
        <dbReference type="EMBL" id="CAL8145300.1"/>
    </source>
</evidence>
<feature type="transmembrane region" description="Helical" evidence="1">
    <location>
        <begin position="229"/>
        <end position="256"/>
    </location>
</feature>
<protein>
    <submittedName>
        <fullName evidence="2">Uncharacterized protein</fullName>
    </submittedName>
</protein>
<reference evidence="2 3" key="1">
    <citation type="submission" date="2024-08" db="EMBL/GenBank/DDBJ databases">
        <authorList>
            <person name="Cucini C."/>
            <person name="Frati F."/>
        </authorList>
    </citation>
    <scope>NUCLEOTIDE SEQUENCE [LARGE SCALE GENOMIC DNA]</scope>
</reference>
<proteinExistence type="predicted"/>
<dbReference type="EMBL" id="CAXLJM020000164">
    <property type="protein sequence ID" value="CAL8145300.1"/>
    <property type="molecule type" value="Genomic_DNA"/>
</dbReference>
<gene>
    <name evidence="2" type="ORF">ODALV1_LOCUS30446</name>
</gene>
<feature type="transmembrane region" description="Helical" evidence="1">
    <location>
        <begin position="57"/>
        <end position="80"/>
    </location>
</feature>
<feature type="transmembrane region" description="Helical" evidence="1">
    <location>
        <begin position="172"/>
        <end position="194"/>
    </location>
</feature>
<keyword evidence="1" id="KW-1133">Transmembrane helix</keyword>